<evidence type="ECO:0000313" key="13">
    <source>
        <dbReference type="EMBL" id="KAG0723916.1"/>
    </source>
</evidence>
<dbReference type="EMBL" id="JACEEZ010007601">
    <property type="protein sequence ID" value="KAG0723916.1"/>
    <property type="molecule type" value="Genomic_DNA"/>
</dbReference>
<dbReference type="PANTHER" id="PTHR13604:SF0">
    <property type="entry name" value="ABASIC SITE PROCESSING PROTEIN HMCES"/>
    <property type="match status" value="1"/>
</dbReference>
<dbReference type="InterPro" id="IPR003738">
    <property type="entry name" value="SRAP"/>
</dbReference>
<dbReference type="SUPFAM" id="SSF143081">
    <property type="entry name" value="BB1717-like"/>
    <property type="match status" value="1"/>
</dbReference>
<sequence length="360" mass="40579">MCGRTACTLAPDEVCKACSVRSVGADGQKYYQSLSWRDPPNNHTYTPSTNTAPSRYTPVIISEHQRGVKRTQDGEEQPAQRVVQPMMWGLVPPFHKGPSAAGHGYSTTNSRLEDVESKATYKPSLAKGQRCVVLCDGFYEWQTTKGTKNKQPYFIYAPQPKEVKIWDRDTWDQSGVWSEEEGWKGPQLLKMAGLFSCWKSTEGEEVMSYSVLTTETTSKKFSALHHRVPVILETDEEVETWLDSTKVNYKEALEMLRQKEEAELEWHPVSTDVNNSRNQQPDLQQPVSLDKKPPATAGSRFMSAWLGKASTQASKPRVKEQTGLVKEETGLVKEETGLVKEETGLVKEKDKVKKEEINTD</sequence>
<dbReference type="GO" id="GO:0003697">
    <property type="term" value="F:single-stranded DNA binding"/>
    <property type="evidence" value="ECO:0007669"/>
    <property type="project" value="InterPro"/>
</dbReference>
<keyword evidence="8" id="KW-0456">Lyase</keyword>
<organism evidence="13 14">
    <name type="scientific">Chionoecetes opilio</name>
    <name type="common">Atlantic snow crab</name>
    <name type="synonym">Cancer opilio</name>
    <dbReference type="NCBI Taxonomy" id="41210"/>
    <lineage>
        <taxon>Eukaryota</taxon>
        <taxon>Metazoa</taxon>
        <taxon>Ecdysozoa</taxon>
        <taxon>Arthropoda</taxon>
        <taxon>Crustacea</taxon>
        <taxon>Multicrustacea</taxon>
        <taxon>Malacostraca</taxon>
        <taxon>Eumalacostraca</taxon>
        <taxon>Eucarida</taxon>
        <taxon>Decapoda</taxon>
        <taxon>Pleocyemata</taxon>
        <taxon>Brachyura</taxon>
        <taxon>Eubrachyura</taxon>
        <taxon>Majoidea</taxon>
        <taxon>Majidae</taxon>
        <taxon>Chionoecetes</taxon>
    </lineage>
</organism>
<evidence type="ECO:0000256" key="12">
    <source>
        <dbReference type="SAM" id="MobiDB-lite"/>
    </source>
</evidence>
<keyword evidence="6" id="KW-0190">Covalent protein-DNA linkage</keyword>
<evidence type="ECO:0000256" key="2">
    <source>
        <dbReference type="ARBA" id="ARBA00015888"/>
    </source>
</evidence>
<evidence type="ECO:0000256" key="4">
    <source>
        <dbReference type="ARBA" id="ARBA00022763"/>
    </source>
</evidence>
<evidence type="ECO:0000256" key="8">
    <source>
        <dbReference type="ARBA" id="ARBA00023239"/>
    </source>
</evidence>
<keyword evidence="5" id="KW-0378">Hydrolase</keyword>
<feature type="region of interest" description="Disordered" evidence="12">
    <location>
        <begin position="266"/>
        <end position="302"/>
    </location>
</feature>
<dbReference type="GO" id="GO:0106300">
    <property type="term" value="P:protein-DNA covalent cross-linking repair"/>
    <property type="evidence" value="ECO:0007669"/>
    <property type="project" value="InterPro"/>
</dbReference>
<dbReference type="PANTHER" id="PTHR13604">
    <property type="entry name" value="DC12-RELATED"/>
    <property type="match status" value="1"/>
</dbReference>
<feature type="compositionally biased region" description="Polar residues" evidence="12">
    <location>
        <begin position="271"/>
        <end position="287"/>
    </location>
</feature>
<dbReference type="Pfam" id="PF02586">
    <property type="entry name" value="SRAP"/>
    <property type="match status" value="1"/>
</dbReference>
<keyword evidence="4" id="KW-0227">DNA damage</keyword>
<evidence type="ECO:0000256" key="3">
    <source>
        <dbReference type="ARBA" id="ARBA00022670"/>
    </source>
</evidence>
<name>A0A8J5CX20_CHIOP</name>
<dbReference type="OrthoDB" id="2111841at2759"/>
<evidence type="ECO:0000256" key="9">
    <source>
        <dbReference type="ARBA" id="ARBA00030390"/>
    </source>
</evidence>
<evidence type="ECO:0000256" key="1">
    <source>
        <dbReference type="ARBA" id="ARBA00008136"/>
    </source>
</evidence>
<dbReference type="AlphaFoldDB" id="A0A8J5CX20"/>
<evidence type="ECO:0000256" key="10">
    <source>
        <dbReference type="ARBA" id="ARBA00030898"/>
    </source>
</evidence>
<dbReference type="GO" id="GO:0006508">
    <property type="term" value="P:proteolysis"/>
    <property type="evidence" value="ECO:0007669"/>
    <property type="project" value="UniProtKB-KW"/>
</dbReference>
<evidence type="ECO:0000256" key="7">
    <source>
        <dbReference type="ARBA" id="ARBA00023125"/>
    </source>
</evidence>
<reference evidence="13" key="1">
    <citation type="submission" date="2020-07" db="EMBL/GenBank/DDBJ databases">
        <title>The High-quality genome of the commercially important snow crab, Chionoecetes opilio.</title>
        <authorList>
            <person name="Jeong J.-H."/>
            <person name="Ryu S."/>
        </authorList>
    </citation>
    <scope>NUCLEOTIDE SEQUENCE</scope>
    <source>
        <strain evidence="13">MADBK_172401_WGS</strain>
        <tissue evidence="13">Digestive gland</tissue>
    </source>
</reference>
<evidence type="ECO:0000256" key="11">
    <source>
        <dbReference type="ARBA" id="ARBA00031130"/>
    </source>
</evidence>
<dbReference type="Gene3D" id="3.90.1680.10">
    <property type="entry name" value="SOS response associated peptidase-like"/>
    <property type="match status" value="1"/>
</dbReference>
<proteinExistence type="inferred from homology"/>
<dbReference type="GO" id="GO:0016829">
    <property type="term" value="F:lyase activity"/>
    <property type="evidence" value="ECO:0007669"/>
    <property type="project" value="UniProtKB-KW"/>
</dbReference>
<dbReference type="Proteomes" id="UP000770661">
    <property type="component" value="Unassembled WGS sequence"/>
</dbReference>
<comment type="similarity">
    <text evidence="1">Belongs to the SOS response-associated peptidase family.</text>
</comment>
<dbReference type="InterPro" id="IPR036590">
    <property type="entry name" value="SRAP-like"/>
</dbReference>
<keyword evidence="14" id="KW-1185">Reference proteome</keyword>
<protein>
    <recommendedName>
        <fullName evidence="2">Abasic site processing protein HMCES</fullName>
    </recommendedName>
    <alternativeName>
        <fullName evidence="9">Embryonic stem cell-specific 5-hydroxymethylcytosine-binding protein</fullName>
    </alternativeName>
    <alternativeName>
        <fullName evidence="10">Peptidase HMCES</fullName>
    </alternativeName>
    <alternativeName>
        <fullName evidence="11">SRAP domain-containing protein 1</fullName>
    </alternativeName>
</protein>
<evidence type="ECO:0000256" key="6">
    <source>
        <dbReference type="ARBA" id="ARBA00023124"/>
    </source>
</evidence>
<comment type="caution">
    <text evidence="13">The sequence shown here is derived from an EMBL/GenBank/DDBJ whole genome shotgun (WGS) entry which is preliminary data.</text>
</comment>
<keyword evidence="3" id="KW-0645">Protease</keyword>
<evidence type="ECO:0000313" key="14">
    <source>
        <dbReference type="Proteomes" id="UP000770661"/>
    </source>
</evidence>
<keyword evidence="7" id="KW-0238">DNA-binding</keyword>
<accession>A0A8J5CX20</accession>
<gene>
    <name evidence="13" type="primary">Hmces</name>
    <name evidence="13" type="ORF">GWK47_041718</name>
</gene>
<evidence type="ECO:0000256" key="5">
    <source>
        <dbReference type="ARBA" id="ARBA00022801"/>
    </source>
</evidence>
<dbReference type="GO" id="GO:0008233">
    <property type="term" value="F:peptidase activity"/>
    <property type="evidence" value="ECO:0007669"/>
    <property type="project" value="UniProtKB-KW"/>
</dbReference>